<dbReference type="GO" id="GO:0016740">
    <property type="term" value="F:transferase activity"/>
    <property type="evidence" value="ECO:0007669"/>
    <property type="project" value="UniProtKB-KW"/>
</dbReference>
<dbReference type="Pfam" id="PF03734">
    <property type="entry name" value="YkuD"/>
    <property type="match status" value="1"/>
</dbReference>
<feature type="compositionally biased region" description="Polar residues" evidence="7">
    <location>
        <begin position="509"/>
        <end position="520"/>
    </location>
</feature>
<comment type="pathway">
    <text evidence="1 6">Cell wall biogenesis; peptidoglycan biosynthesis.</text>
</comment>
<feature type="active site" description="Proton donor/acceptor" evidence="6">
    <location>
        <position position="453"/>
    </location>
</feature>
<feature type="domain" description="L,D-TPase catalytic" evidence="9">
    <location>
        <begin position="379"/>
        <end position="498"/>
    </location>
</feature>
<keyword evidence="4 6" id="KW-0573">Peptidoglycan synthesis</keyword>
<dbReference type="AlphaFoldDB" id="G5HDP4"/>
<dbReference type="InterPro" id="IPR038063">
    <property type="entry name" value="Transpep_catalytic_dom"/>
</dbReference>
<comment type="caution">
    <text evidence="10">The sequence shown here is derived from an EMBL/GenBank/DDBJ whole genome shotgun (WGS) entry which is preliminary data.</text>
</comment>
<feature type="compositionally biased region" description="Basic residues" evidence="7">
    <location>
        <begin position="35"/>
        <end position="44"/>
    </location>
</feature>
<evidence type="ECO:0000256" key="3">
    <source>
        <dbReference type="ARBA" id="ARBA00022960"/>
    </source>
</evidence>
<dbReference type="UniPathway" id="UPA00219"/>
<evidence type="ECO:0000259" key="9">
    <source>
        <dbReference type="PROSITE" id="PS52029"/>
    </source>
</evidence>
<gene>
    <name evidence="10" type="ORF">HMPREF9469_00706</name>
</gene>
<keyword evidence="8" id="KW-0812">Transmembrane</keyword>
<dbReference type="GO" id="GO:0008360">
    <property type="term" value="P:regulation of cell shape"/>
    <property type="evidence" value="ECO:0007669"/>
    <property type="project" value="UniProtKB-UniRule"/>
</dbReference>
<evidence type="ECO:0000313" key="10">
    <source>
        <dbReference type="EMBL" id="EHF00528.1"/>
    </source>
</evidence>
<dbReference type="InterPro" id="IPR022029">
    <property type="entry name" value="YoaR-like_PG-bd"/>
</dbReference>
<feature type="region of interest" description="Disordered" evidence="7">
    <location>
        <begin position="1"/>
        <end position="44"/>
    </location>
</feature>
<dbReference type="HOGENOM" id="CLU_022707_1_0_9"/>
<feature type="compositionally biased region" description="Low complexity" evidence="7">
    <location>
        <begin position="571"/>
        <end position="585"/>
    </location>
</feature>
<dbReference type="PROSITE" id="PS52029">
    <property type="entry name" value="LD_TPASE"/>
    <property type="match status" value="1"/>
</dbReference>
<proteinExistence type="predicted"/>
<name>G5HDP4_9FIRM</name>
<evidence type="ECO:0000256" key="7">
    <source>
        <dbReference type="SAM" id="MobiDB-lite"/>
    </source>
</evidence>
<evidence type="ECO:0000256" key="1">
    <source>
        <dbReference type="ARBA" id="ARBA00004752"/>
    </source>
</evidence>
<feature type="region of interest" description="Disordered" evidence="7">
    <location>
        <begin position="507"/>
        <end position="640"/>
    </location>
</feature>
<evidence type="ECO:0000256" key="5">
    <source>
        <dbReference type="ARBA" id="ARBA00023316"/>
    </source>
</evidence>
<dbReference type="Proteomes" id="UP000003763">
    <property type="component" value="Unassembled WGS sequence"/>
</dbReference>
<dbReference type="PANTHER" id="PTHR30582">
    <property type="entry name" value="L,D-TRANSPEPTIDASE"/>
    <property type="match status" value="1"/>
</dbReference>
<dbReference type="Gene3D" id="2.40.440.10">
    <property type="entry name" value="L,D-transpeptidase catalytic domain-like"/>
    <property type="match status" value="1"/>
</dbReference>
<dbReference type="Pfam" id="PF12229">
    <property type="entry name" value="PG_binding_4"/>
    <property type="match status" value="1"/>
</dbReference>
<feature type="compositionally biased region" description="Polar residues" evidence="7">
    <location>
        <begin position="586"/>
        <end position="599"/>
    </location>
</feature>
<dbReference type="eggNOG" id="COG1376">
    <property type="taxonomic scope" value="Bacteria"/>
</dbReference>
<evidence type="ECO:0000256" key="8">
    <source>
        <dbReference type="SAM" id="Phobius"/>
    </source>
</evidence>
<protein>
    <recommendedName>
        <fullName evidence="9">L,D-TPase catalytic domain-containing protein</fullName>
    </recommendedName>
</protein>
<keyword evidence="3 6" id="KW-0133">Cell shape</keyword>
<dbReference type="GO" id="GO:0018104">
    <property type="term" value="P:peptidoglycan-protein cross-linking"/>
    <property type="evidence" value="ECO:0007669"/>
    <property type="project" value="TreeGrafter"/>
</dbReference>
<keyword evidence="8" id="KW-1133">Transmembrane helix</keyword>
<dbReference type="SUPFAM" id="SSF143985">
    <property type="entry name" value="L,D-transpeptidase pre-catalytic domain-like"/>
    <property type="match status" value="1"/>
</dbReference>
<keyword evidence="5 6" id="KW-0961">Cell wall biogenesis/degradation</keyword>
<sequence>MNERLERSRSAAKGQGSPRRGKQSVGGERKPYTSGKRKRRSRKRQRCIRRMIQVLVIAAVVVYLLFSLKYNKVFLPNTVIGGISVSGMDLEEVKSKITEGISGYELVVEERDGKEERILGRDIGLAPVFDGCLETILEYQNPLLWGIRCIKGEEYGQDYMVSFDKGKFEQEVLSLACLKPEQTREPEDAHLAYVSGEGLQIIPEEYGNCPDPQLLLEETEKAVAGLQQRISLEQAGVYKSPEILEHDPDLKSRLERWKPYADTVVTYRFGSRSEVLDGTAIMWWLSDDGNGTVVIDRSKAEAYVQGLAKKYNTAYKAKELKTAYGPTVAITKGHYGWMIDQQKETDELTAIILSGKSREREPVYLQTAASHDGPDYGTTYVEMNLTAQHLYYYKDGRLLVESDFVSGNEAKGWSTPAGAYDLTYKQRNAVLRGKNYNTPVTYWMPFNGNIGMHDGYWRSSFGGTIYKKNGSHGCINLPPAVAKTIFENIEAGIPVLCYHMEGTEEEKTTNISSGKTSPSGQKEDTKPTSADMPTAQDVQMQTGEGTGKGQGDETGKGLGNETSNEAENEAENGAVDGAGNEAGNESVENGTPQSNSQPSIEPGIGSGMESGPDITPGSGVDAGIVPGTGSKIGPGGDKEFGTDMTVVVVPNTDSGLIPNGIEETVSTGP</sequence>
<evidence type="ECO:0000313" key="11">
    <source>
        <dbReference type="Proteomes" id="UP000003763"/>
    </source>
</evidence>
<dbReference type="Gene3D" id="3.10.20.800">
    <property type="match status" value="1"/>
</dbReference>
<evidence type="ECO:0000256" key="6">
    <source>
        <dbReference type="PROSITE-ProRule" id="PRU01373"/>
    </source>
</evidence>
<accession>G5HDP4</accession>
<evidence type="ECO:0000256" key="2">
    <source>
        <dbReference type="ARBA" id="ARBA00022679"/>
    </source>
</evidence>
<organism evidence="10 11">
    <name type="scientific">[Clostridium] citroniae WAL-17108</name>
    <dbReference type="NCBI Taxonomy" id="742733"/>
    <lineage>
        <taxon>Bacteria</taxon>
        <taxon>Bacillati</taxon>
        <taxon>Bacillota</taxon>
        <taxon>Clostridia</taxon>
        <taxon>Lachnospirales</taxon>
        <taxon>Lachnospiraceae</taxon>
        <taxon>Enterocloster</taxon>
    </lineage>
</organism>
<dbReference type="PANTHER" id="PTHR30582:SF33">
    <property type="entry name" value="EXPORTED PROTEIN"/>
    <property type="match status" value="1"/>
</dbReference>
<feature type="active site" description="Nucleophile" evidence="6">
    <location>
        <position position="474"/>
    </location>
</feature>
<dbReference type="CDD" id="cd16913">
    <property type="entry name" value="YkuD_like"/>
    <property type="match status" value="1"/>
</dbReference>
<keyword evidence="8" id="KW-0472">Membrane</keyword>
<dbReference type="GO" id="GO:0071972">
    <property type="term" value="F:peptidoglycan L,D-transpeptidase activity"/>
    <property type="evidence" value="ECO:0007669"/>
    <property type="project" value="TreeGrafter"/>
</dbReference>
<keyword evidence="2" id="KW-0808">Transferase</keyword>
<feature type="transmembrane region" description="Helical" evidence="8">
    <location>
        <begin position="47"/>
        <end position="66"/>
    </location>
</feature>
<dbReference type="GO" id="GO:0071555">
    <property type="term" value="P:cell wall organization"/>
    <property type="evidence" value="ECO:0007669"/>
    <property type="project" value="UniProtKB-UniRule"/>
</dbReference>
<reference evidence="10 11" key="1">
    <citation type="submission" date="2011-08" db="EMBL/GenBank/DDBJ databases">
        <title>The Genome Sequence of Clostridium citroniae WAL-17108.</title>
        <authorList>
            <consortium name="The Broad Institute Genome Sequencing Platform"/>
            <person name="Earl A."/>
            <person name="Ward D."/>
            <person name="Feldgarden M."/>
            <person name="Gevers D."/>
            <person name="Finegold S.M."/>
            <person name="Summanen P.H."/>
            <person name="Molitoris D.R."/>
            <person name="Vaisanen M.L."/>
            <person name="Daigneault M."/>
            <person name="Allen-Vercoe E."/>
            <person name="Young S.K."/>
            <person name="Zeng Q."/>
            <person name="Gargeya S."/>
            <person name="Fitzgerald M."/>
            <person name="Haas B."/>
            <person name="Abouelleil A."/>
            <person name="Alvarado L."/>
            <person name="Arachchi H.M."/>
            <person name="Berlin A."/>
            <person name="Brown A."/>
            <person name="Chapman S.B."/>
            <person name="Chen Z."/>
            <person name="Dunbar C."/>
            <person name="Freedman E."/>
            <person name="Gearin G."/>
            <person name="Gellesch M."/>
            <person name="Goldberg J."/>
            <person name="Griggs A."/>
            <person name="Gujja S."/>
            <person name="Heiman D."/>
            <person name="Howarth C."/>
            <person name="Larson L."/>
            <person name="Lui A."/>
            <person name="MacDonald P.J.P."/>
            <person name="Montmayeur A."/>
            <person name="Murphy C."/>
            <person name="Neiman D."/>
            <person name="Pearson M."/>
            <person name="Priest M."/>
            <person name="Roberts A."/>
            <person name="Saif S."/>
            <person name="Shea T."/>
            <person name="Shenoy N."/>
            <person name="Sisk P."/>
            <person name="Stolte C."/>
            <person name="Sykes S."/>
            <person name="Wortman J."/>
            <person name="Nusbaum C."/>
            <person name="Birren B."/>
        </authorList>
    </citation>
    <scope>NUCLEOTIDE SEQUENCE [LARGE SCALE GENOMIC DNA]</scope>
    <source>
        <strain evidence="10 11">WAL-17108</strain>
    </source>
</reference>
<dbReference type="GO" id="GO:0005576">
    <property type="term" value="C:extracellular region"/>
    <property type="evidence" value="ECO:0007669"/>
    <property type="project" value="TreeGrafter"/>
</dbReference>
<dbReference type="InterPro" id="IPR038054">
    <property type="entry name" value="LD_TPept-like_central_sf"/>
</dbReference>
<dbReference type="RefSeq" id="WP_007859205.1">
    <property type="nucleotide sequence ID" value="NZ_JH376420.1"/>
</dbReference>
<dbReference type="PATRIC" id="fig|742733.3.peg.744"/>
<dbReference type="InterPro" id="IPR005490">
    <property type="entry name" value="LD_TPept_cat_dom"/>
</dbReference>
<dbReference type="EMBL" id="ADLJ01000004">
    <property type="protein sequence ID" value="EHF00528.1"/>
    <property type="molecule type" value="Genomic_DNA"/>
</dbReference>
<dbReference type="InterPro" id="IPR050979">
    <property type="entry name" value="LD-transpeptidase"/>
</dbReference>
<evidence type="ECO:0000256" key="4">
    <source>
        <dbReference type="ARBA" id="ARBA00022984"/>
    </source>
</evidence>
<dbReference type="SUPFAM" id="SSF141523">
    <property type="entry name" value="L,D-transpeptidase catalytic domain-like"/>
    <property type="match status" value="1"/>
</dbReference>